<organism evidence="11 12">
    <name type="scientific">Lupinus albus</name>
    <name type="common">White lupine</name>
    <name type="synonym">Lupinus termis</name>
    <dbReference type="NCBI Taxonomy" id="3870"/>
    <lineage>
        <taxon>Eukaryota</taxon>
        <taxon>Viridiplantae</taxon>
        <taxon>Streptophyta</taxon>
        <taxon>Embryophyta</taxon>
        <taxon>Tracheophyta</taxon>
        <taxon>Spermatophyta</taxon>
        <taxon>Magnoliopsida</taxon>
        <taxon>eudicotyledons</taxon>
        <taxon>Gunneridae</taxon>
        <taxon>Pentapetalae</taxon>
        <taxon>rosids</taxon>
        <taxon>fabids</taxon>
        <taxon>Fabales</taxon>
        <taxon>Fabaceae</taxon>
        <taxon>Papilionoideae</taxon>
        <taxon>50 kb inversion clade</taxon>
        <taxon>genistoids sensu lato</taxon>
        <taxon>core genistoids</taxon>
        <taxon>Genisteae</taxon>
        <taxon>Lupinus</taxon>
    </lineage>
</organism>
<evidence type="ECO:0000313" key="11">
    <source>
        <dbReference type="EMBL" id="KAE9605105.1"/>
    </source>
</evidence>
<dbReference type="InterPro" id="IPR012946">
    <property type="entry name" value="X8"/>
</dbReference>
<feature type="chain" id="PRO_5043669163" evidence="10">
    <location>
        <begin position="24"/>
        <end position="271"/>
    </location>
</feature>
<name>A0A6A5NT20_LUPAL</name>
<dbReference type="FunFam" id="1.20.58.1040:FF:000001">
    <property type="entry name" value="Glucan endo-1,3-beta-glucosidase 4"/>
    <property type="match status" value="1"/>
</dbReference>
<evidence type="ECO:0000256" key="7">
    <source>
        <dbReference type="ARBA" id="ARBA00023180"/>
    </source>
</evidence>
<evidence type="ECO:0000256" key="9">
    <source>
        <dbReference type="SAM" id="MobiDB-lite"/>
    </source>
</evidence>
<keyword evidence="12" id="KW-1185">Reference proteome</keyword>
<feature type="signal peptide" evidence="10">
    <location>
        <begin position="1"/>
        <end position="23"/>
    </location>
</feature>
<keyword evidence="6" id="KW-1015">Disulfide bond</keyword>
<evidence type="ECO:0000256" key="3">
    <source>
        <dbReference type="ARBA" id="ARBA00022622"/>
    </source>
</evidence>
<keyword evidence="7" id="KW-0325">Glycoprotein</keyword>
<dbReference type="OrthoDB" id="421038at2759"/>
<dbReference type="PRINTS" id="PR01217">
    <property type="entry name" value="PRICHEXTENSN"/>
</dbReference>
<gene>
    <name evidence="11" type="ORF">Lalb_Chr10g0093611</name>
</gene>
<dbReference type="GO" id="GO:0009506">
    <property type="term" value="C:plasmodesma"/>
    <property type="evidence" value="ECO:0007669"/>
    <property type="project" value="UniProtKB-ARBA"/>
</dbReference>
<keyword evidence="3" id="KW-0336">GPI-anchor</keyword>
<keyword evidence="2" id="KW-1003">Cell membrane</keyword>
<keyword evidence="8" id="KW-0449">Lipoprotein</keyword>
<evidence type="ECO:0000256" key="8">
    <source>
        <dbReference type="ARBA" id="ARBA00023288"/>
    </source>
</evidence>
<keyword evidence="4 10" id="KW-0732">Signal</keyword>
<dbReference type="GO" id="GO:0098552">
    <property type="term" value="C:side of membrane"/>
    <property type="evidence" value="ECO:0007669"/>
    <property type="project" value="UniProtKB-KW"/>
</dbReference>
<proteinExistence type="predicted"/>
<sequence length="271" mass="29368">MDSGSRILRINVAILYIVLLASTTQFPMSEAINHGRALDEGQRISRSTFIKSWKNLKSLNHLNKYSNFASYGSPSSLPLPPFNSLAPQPTPKTSNPASIYPPYPSLTPTPTPTYSLVPNPPHNNLGPPSSYVHVSPPPSYGNSSPPKHTLSPPKYTLSPPQLYSPPPPPSSPPPTNHKRPQNAVWCVAKPTVPDPIVQEAMDYACGCGADCKLIQPNGLCYQPNTLLAHASYAFNSYWQKTKFGGGTCDFGGTAMLITVDPSYNKCNYTLA</sequence>
<dbReference type="PANTHER" id="PTHR31044:SF118">
    <property type="entry name" value="MAJOR POLLEN ALLERGEN OLE E 10-LIKE"/>
    <property type="match status" value="1"/>
</dbReference>
<dbReference type="GO" id="GO:0005886">
    <property type="term" value="C:plasma membrane"/>
    <property type="evidence" value="ECO:0007669"/>
    <property type="project" value="UniProtKB-SubCell"/>
</dbReference>
<evidence type="ECO:0000256" key="1">
    <source>
        <dbReference type="ARBA" id="ARBA00004609"/>
    </source>
</evidence>
<feature type="compositionally biased region" description="Pro residues" evidence="9">
    <location>
        <begin position="99"/>
        <end position="111"/>
    </location>
</feature>
<dbReference type="Pfam" id="PF07983">
    <property type="entry name" value="X8"/>
    <property type="match status" value="1"/>
</dbReference>
<feature type="compositionally biased region" description="Pro residues" evidence="9">
    <location>
        <begin position="162"/>
        <end position="175"/>
    </location>
</feature>
<accession>A0A6A5NT20</accession>
<dbReference type="Proteomes" id="UP000447434">
    <property type="component" value="Chromosome 10"/>
</dbReference>
<feature type="compositionally biased region" description="Low complexity" evidence="9">
    <location>
        <begin position="127"/>
        <end position="146"/>
    </location>
</feature>
<evidence type="ECO:0000256" key="4">
    <source>
        <dbReference type="ARBA" id="ARBA00022729"/>
    </source>
</evidence>
<evidence type="ECO:0000313" key="12">
    <source>
        <dbReference type="Proteomes" id="UP000447434"/>
    </source>
</evidence>
<dbReference type="EMBL" id="WOCE01000010">
    <property type="protein sequence ID" value="KAE9605105.1"/>
    <property type="molecule type" value="Genomic_DNA"/>
</dbReference>
<dbReference type="InterPro" id="IPR044788">
    <property type="entry name" value="X8_dom_prot"/>
</dbReference>
<dbReference type="SMART" id="SM00768">
    <property type="entry name" value="X8"/>
    <property type="match status" value="1"/>
</dbReference>
<dbReference type="AlphaFoldDB" id="A0A6A5NT20"/>
<evidence type="ECO:0000256" key="2">
    <source>
        <dbReference type="ARBA" id="ARBA00022475"/>
    </source>
</evidence>
<keyword evidence="5" id="KW-0472">Membrane</keyword>
<protein>
    <submittedName>
        <fullName evidence="11">Putative glucan endo-1,3-beta-D-glucosidase</fullName>
    </submittedName>
</protein>
<dbReference type="Gene3D" id="1.20.58.1040">
    <property type="match status" value="1"/>
</dbReference>
<comment type="subcellular location">
    <subcellularLocation>
        <location evidence="1">Cell membrane</location>
        <topology evidence="1">Lipid-anchor</topology>
        <topology evidence="1">GPI-anchor</topology>
    </subcellularLocation>
</comment>
<feature type="region of interest" description="Disordered" evidence="9">
    <location>
        <begin position="82"/>
        <end position="180"/>
    </location>
</feature>
<reference evidence="12" key="1">
    <citation type="journal article" date="2020" name="Nat. Commun.">
        <title>Genome sequence of the cluster root forming white lupin.</title>
        <authorList>
            <person name="Hufnagel B."/>
            <person name="Marques A."/>
            <person name="Soriano A."/>
            <person name="Marques L."/>
            <person name="Divol F."/>
            <person name="Doumas P."/>
            <person name="Sallet E."/>
            <person name="Mancinotti D."/>
            <person name="Carrere S."/>
            <person name="Marande W."/>
            <person name="Arribat S."/>
            <person name="Keller J."/>
            <person name="Huneau C."/>
            <person name="Blein T."/>
            <person name="Aime D."/>
            <person name="Laguerre M."/>
            <person name="Taylor J."/>
            <person name="Schubert V."/>
            <person name="Nelson M."/>
            <person name="Geu-Flores F."/>
            <person name="Crespi M."/>
            <person name="Gallardo-Guerrero K."/>
            <person name="Delaux P.-M."/>
            <person name="Salse J."/>
            <person name="Berges H."/>
            <person name="Guyot R."/>
            <person name="Gouzy J."/>
            <person name="Peret B."/>
        </authorList>
    </citation>
    <scope>NUCLEOTIDE SEQUENCE [LARGE SCALE GENOMIC DNA]</scope>
    <source>
        <strain evidence="12">cv. Amiga</strain>
    </source>
</reference>
<evidence type="ECO:0000256" key="5">
    <source>
        <dbReference type="ARBA" id="ARBA00023136"/>
    </source>
</evidence>
<evidence type="ECO:0000256" key="10">
    <source>
        <dbReference type="SAM" id="SignalP"/>
    </source>
</evidence>
<comment type="caution">
    <text evidence="11">The sequence shown here is derived from an EMBL/GenBank/DDBJ whole genome shotgun (WGS) entry which is preliminary data.</text>
</comment>
<evidence type="ECO:0000256" key="6">
    <source>
        <dbReference type="ARBA" id="ARBA00023157"/>
    </source>
</evidence>
<dbReference type="PANTHER" id="PTHR31044">
    <property type="entry name" value="BETA-1,3 GLUCANASE"/>
    <property type="match status" value="1"/>
</dbReference>